<evidence type="ECO:0000313" key="4">
    <source>
        <dbReference type="RefSeq" id="XP_017025901.1"/>
    </source>
</evidence>
<evidence type="ECO:0000313" key="3">
    <source>
        <dbReference type="Proteomes" id="UP001652661"/>
    </source>
</evidence>
<dbReference type="InterPro" id="IPR050111">
    <property type="entry name" value="C-type_lectin/snaclec_domain"/>
</dbReference>
<sequence length="186" mass="21141">MAVTRPLFACVVLTLALGIQAKNCSENFTSVGNKCYYVSLKKENWYVADRTCRKLGGYLAVFDNEKDKTLTTEYLKSLGLPFADGWRHSVWIGINCLGNRRNFHLSKTGDPPAYLPWVRHQPDNYSPEEDCVAFADFNQSFGYHDIECDKQFPFVCEAPGTDDYLCLVKDSLVEAALYLLRNRSTI</sequence>
<accession>A0A6P4ISP3</accession>
<keyword evidence="3" id="KW-1185">Reference proteome</keyword>
<reference evidence="3" key="1">
    <citation type="submission" date="2025-05" db="UniProtKB">
        <authorList>
            <consortium name="RefSeq"/>
        </authorList>
    </citation>
    <scope>NUCLEOTIDE SEQUENCE [LARGE SCALE GENOMIC DNA]</scope>
    <source>
        <strain evidence="3">14028-0561.14</strain>
    </source>
</reference>
<keyword evidence="1" id="KW-0732">Signal</keyword>
<dbReference type="InterPro" id="IPR001304">
    <property type="entry name" value="C-type_lectin-like"/>
</dbReference>
<evidence type="ECO:0000259" key="2">
    <source>
        <dbReference type="PROSITE" id="PS50041"/>
    </source>
</evidence>
<dbReference type="RefSeq" id="XP_017025901.1">
    <property type="nucleotide sequence ID" value="XM_017170412.3"/>
</dbReference>
<dbReference type="InterPro" id="IPR016187">
    <property type="entry name" value="CTDL_fold"/>
</dbReference>
<dbReference type="GeneID" id="108077175"/>
<dbReference type="SMART" id="SM00034">
    <property type="entry name" value="CLECT"/>
    <property type="match status" value="1"/>
</dbReference>
<gene>
    <name evidence="4" type="primary">LOC108077175</name>
</gene>
<feature type="signal peptide" evidence="1">
    <location>
        <begin position="1"/>
        <end position="21"/>
    </location>
</feature>
<dbReference type="Pfam" id="PF00059">
    <property type="entry name" value="Lectin_C"/>
    <property type="match status" value="1"/>
</dbReference>
<dbReference type="CDD" id="cd00037">
    <property type="entry name" value="CLECT"/>
    <property type="match status" value="1"/>
</dbReference>
<dbReference type="Proteomes" id="UP001652661">
    <property type="component" value="Chromosome 2L"/>
</dbReference>
<dbReference type="OrthoDB" id="7357196at2759"/>
<dbReference type="AlphaFoldDB" id="A0A6P4ISP3"/>
<name>A0A6P4ISP3_DROKI</name>
<feature type="domain" description="C-type lectin" evidence="2">
    <location>
        <begin position="31"/>
        <end position="157"/>
    </location>
</feature>
<dbReference type="SUPFAM" id="SSF56436">
    <property type="entry name" value="C-type lectin-like"/>
    <property type="match status" value="1"/>
</dbReference>
<reference evidence="4" key="2">
    <citation type="submission" date="2025-08" db="UniProtKB">
        <authorList>
            <consortium name="RefSeq"/>
        </authorList>
    </citation>
    <scope>IDENTIFICATION</scope>
    <source>
        <strain evidence="4">14028-0561.14</strain>
        <tissue evidence="4">Whole fly</tissue>
    </source>
</reference>
<evidence type="ECO:0000256" key="1">
    <source>
        <dbReference type="SAM" id="SignalP"/>
    </source>
</evidence>
<protein>
    <submittedName>
        <fullName evidence="4">C-type lectin 37Db-like</fullName>
    </submittedName>
</protein>
<dbReference type="InterPro" id="IPR016186">
    <property type="entry name" value="C-type_lectin-like/link_sf"/>
</dbReference>
<dbReference type="Gene3D" id="3.10.100.10">
    <property type="entry name" value="Mannose-Binding Protein A, subunit A"/>
    <property type="match status" value="1"/>
</dbReference>
<dbReference type="PANTHER" id="PTHR22803">
    <property type="entry name" value="MANNOSE, PHOSPHOLIPASE, LECTIN RECEPTOR RELATED"/>
    <property type="match status" value="1"/>
</dbReference>
<organism evidence="3 4">
    <name type="scientific">Drosophila kikkawai</name>
    <name type="common">Fruit fly</name>
    <dbReference type="NCBI Taxonomy" id="30033"/>
    <lineage>
        <taxon>Eukaryota</taxon>
        <taxon>Metazoa</taxon>
        <taxon>Ecdysozoa</taxon>
        <taxon>Arthropoda</taxon>
        <taxon>Hexapoda</taxon>
        <taxon>Insecta</taxon>
        <taxon>Pterygota</taxon>
        <taxon>Neoptera</taxon>
        <taxon>Endopterygota</taxon>
        <taxon>Diptera</taxon>
        <taxon>Brachycera</taxon>
        <taxon>Muscomorpha</taxon>
        <taxon>Ephydroidea</taxon>
        <taxon>Drosophilidae</taxon>
        <taxon>Drosophila</taxon>
        <taxon>Sophophora</taxon>
    </lineage>
</organism>
<proteinExistence type="predicted"/>
<dbReference type="PROSITE" id="PS50041">
    <property type="entry name" value="C_TYPE_LECTIN_2"/>
    <property type="match status" value="1"/>
</dbReference>
<feature type="chain" id="PRO_5027923634" evidence="1">
    <location>
        <begin position="22"/>
        <end position="186"/>
    </location>
</feature>